<evidence type="ECO:0000313" key="1">
    <source>
        <dbReference type="EMBL" id="ESK65483.1"/>
    </source>
</evidence>
<dbReference type="HOGENOM" id="CLU_3283091_0_0_9"/>
<reference evidence="1" key="1">
    <citation type="submission" date="2013-06" db="EMBL/GenBank/DDBJ databases">
        <authorList>
            <person name="Weinstock G."/>
            <person name="Sodergren E."/>
            <person name="Clifton S."/>
            <person name="Fulton L."/>
            <person name="Fulton B."/>
            <person name="Courtney L."/>
            <person name="Fronick C."/>
            <person name="Harrison M."/>
            <person name="Strong C."/>
            <person name="Farmer C."/>
            <person name="Delahaunty K."/>
            <person name="Markovic C."/>
            <person name="Hall O."/>
            <person name="Minx P."/>
            <person name="Tomlinson C."/>
            <person name="Mitreva M."/>
            <person name="Nelson J."/>
            <person name="Hou S."/>
            <person name="Wollam A."/>
            <person name="Pepin K.H."/>
            <person name="Johnson M."/>
            <person name="Bhonagiri V."/>
            <person name="Nash W.E."/>
            <person name="Warren W."/>
            <person name="Chinwalla A."/>
            <person name="Mardis E.R."/>
            <person name="Wilson R.K."/>
        </authorList>
    </citation>
    <scope>NUCLEOTIDE SEQUENCE [LARGE SCALE GENOMIC DNA]</scope>
    <source>
        <strain evidence="1">ATCC 49176</strain>
    </source>
</reference>
<accession>W1Q2Z9</accession>
<proteinExistence type="predicted"/>
<dbReference type="Proteomes" id="UP000019050">
    <property type="component" value="Unassembled WGS sequence"/>
</dbReference>
<keyword evidence="2" id="KW-1185">Reference proteome</keyword>
<dbReference type="STRING" id="592010.GCWU000182_001160"/>
<sequence length="40" mass="4343">MPIFEKKYLETGLVLGKSHSFLPFSLVSGPASGPLDKVDH</sequence>
<dbReference type="EMBL" id="ACIN03000011">
    <property type="protein sequence ID" value="ESK65483.1"/>
    <property type="molecule type" value="Genomic_DNA"/>
</dbReference>
<organism evidence="1 2">
    <name type="scientific">Abiotrophia defectiva ATCC 49176</name>
    <dbReference type="NCBI Taxonomy" id="592010"/>
    <lineage>
        <taxon>Bacteria</taxon>
        <taxon>Bacillati</taxon>
        <taxon>Bacillota</taxon>
        <taxon>Bacilli</taxon>
        <taxon>Lactobacillales</taxon>
        <taxon>Aerococcaceae</taxon>
        <taxon>Abiotrophia</taxon>
    </lineage>
</organism>
<name>W1Q2Z9_ABIDE</name>
<evidence type="ECO:0000313" key="2">
    <source>
        <dbReference type="Proteomes" id="UP000019050"/>
    </source>
</evidence>
<gene>
    <name evidence="1" type="ORF">GCWU000182_001160</name>
</gene>
<dbReference type="AlphaFoldDB" id="W1Q2Z9"/>
<protein>
    <submittedName>
        <fullName evidence="1">Uncharacterized protein</fullName>
    </submittedName>
</protein>
<comment type="caution">
    <text evidence="1">The sequence shown here is derived from an EMBL/GenBank/DDBJ whole genome shotgun (WGS) entry which is preliminary data.</text>
</comment>